<keyword evidence="3 5" id="KW-0378">Hydrolase</keyword>
<dbReference type="InterPro" id="IPR029058">
    <property type="entry name" value="AB_hydrolase_fold"/>
</dbReference>
<dbReference type="InterPro" id="IPR054579">
    <property type="entry name" value="GCE-like_dom"/>
</dbReference>
<dbReference type="Pfam" id="PF22244">
    <property type="entry name" value="GCE_fung"/>
    <property type="match status" value="1"/>
</dbReference>
<feature type="domain" description="4-O-methyl-glucuronoyl methylesterase-like" evidence="4">
    <location>
        <begin position="100"/>
        <end position="344"/>
    </location>
</feature>
<dbReference type="Gene3D" id="3.40.50.1820">
    <property type="entry name" value="alpha/beta hydrolase"/>
    <property type="match status" value="1"/>
</dbReference>
<keyword evidence="6" id="KW-1185">Reference proteome</keyword>
<sequence length="395" mass="44628">MMRQLKFCLVMLFVLTKSYGQNDEADVPPYTLPEILKTADGKPVKKITEWEKKRRPELLTLFEDNIYGQMPKSYDHISYKITNEIANAMNGKAHLKEVLITVEKDNKMVAINLILFTPNNGKKNSPVFLLINNRGKENTDPTRKTISEFWPAEMAIDSGYAIAAFHVSDAAPDNKDTYQKGVLQLYPEQLTADNGMKAIGAWGWAASRVMDYFKTDAAIDFDKVNLVGHSRGGKAALWAAAQDQRFAMVFSSCSGNTGAALARRQYKPAETIRAINTTFPHWFNNNYKQYNDKANALPVDQHMLISLIAPRPVYTTSATKDLWADPVGSYQSIIESQKVYALYGKKSALTPTPPPPNTPIIHSVLGYHNREGIHNMTAYDWGNFIRFANFHYFRR</sequence>
<evidence type="ECO:0000313" key="5">
    <source>
        <dbReference type="EMBL" id="RYU93779.1"/>
    </source>
</evidence>
<keyword evidence="1" id="KW-0719">Serine esterase</keyword>
<dbReference type="Proteomes" id="UP000293162">
    <property type="component" value="Unassembled WGS sequence"/>
</dbReference>
<evidence type="ECO:0000256" key="2">
    <source>
        <dbReference type="ARBA" id="ARBA00022729"/>
    </source>
</evidence>
<dbReference type="OrthoDB" id="9809261at2"/>
<gene>
    <name evidence="5" type="ORF">EWM59_20445</name>
</gene>
<evidence type="ECO:0000313" key="6">
    <source>
        <dbReference type="Proteomes" id="UP000293162"/>
    </source>
</evidence>
<accession>A0A4Q5LW41</accession>
<name>A0A4Q5LW41_9BACT</name>
<dbReference type="SUPFAM" id="SSF53474">
    <property type="entry name" value="alpha/beta-Hydrolases"/>
    <property type="match status" value="1"/>
</dbReference>
<protein>
    <submittedName>
        <fullName evidence="5">Alpha/beta fold hydrolase</fullName>
    </submittedName>
</protein>
<dbReference type="GO" id="GO:0052689">
    <property type="term" value="F:carboxylic ester hydrolase activity"/>
    <property type="evidence" value="ECO:0007669"/>
    <property type="project" value="UniProtKB-KW"/>
</dbReference>
<dbReference type="EMBL" id="SEWF01000037">
    <property type="protein sequence ID" value="RYU93779.1"/>
    <property type="molecule type" value="Genomic_DNA"/>
</dbReference>
<organism evidence="5 6">
    <name type="scientific">Emticicia agri</name>
    <dbReference type="NCBI Taxonomy" id="2492393"/>
    <lineage>
        <taxon>Bacteria</taxon>
        <taxon>Pseudomonadati</taxon>
        <taxon>Bacteroidota</taxon>
        <taxon>Cytophagia</taxon>
        <taxon>Cytophagales</taxon>
        <taxon>Leadbetterellaceae</taxon>
        <taxon>Emticicia</taxon>
    </lineage>
</organism>
<evidence type="ECO:0000259" key="4">
    <source>
        <dbReference type="Pfam" id="PF22244"/>
    </source>
</evidence>
<evidence type="ECO:0000256" key="3">
    <source>
        <dbReference type="ARBA" id="ARBA00022801"/>
    </source>
</evidence>
<proteinExistence type="predicted"/>
<reference evidence="5 6" key="1">
    <citation type="submission" date="2019-02" db="EMBL/GenBank/DDBJ databases">
        <title>Bacterial novel species Emticicia sp. 17J42-9 isolated from soil.</title>
        <authorList>
            <person name="Jung H.-Y."/>
        </authorList>
    </citation>
    <scope>NUCLEOTIDE SEQUENCE [LARGE SCALE GENOMIC DNA]</scope>
    <source>
        <strain evidence="5 6">17J42-9</strain>
    </source>
</reference>
<keyword evidence="2" id="KW-0732">Signal</keyword>
<evidence type="ECO:0000256" key="1">
    <source>
        <dbReference type="ARBA" id="ARBA00022487"/>
    </source>
</evidence>
<dbReference type="AlphaFoldDB" id="A0A4Q5LW41"/>
<comment type="caution">
    <text evidence="5">The sequence shown here is derived from an EMBL/GenBank/DDBJ whole genome shotgun (WGS) entry which is preliminary data.</text>
</comment>